<name>A0A9D1HFQ9_9FIRM</name>
<keyword evidence="4" id="KW-0804">Transcription</keyword>
<dbReference type="Pfam" id="PF07739">
    <property type="entry name" value="TipAS"/>
    <property type="match status" value="1"/>
</dbReference>
<dbReference type="PANTHER" id="PTHR30204">
    <property type="entry name" value="REDOX-CYCLING DRUG-SENSING TRANSCRIPTIONAL ACTIVATOR SOXR"/>
    <property type="match status" value="1"/>
</dbReference>
<accession>A0A9D1HFQ9</accession>
<organism evidence="6 7">
    <name type="scientific">Candidatus Onthocola gallistercoris</name>
    <dbReference type="NCBI Taxonomy" id="2840876"/>
    <lineage>
        <taxon>Bacteria</taxon>
        <taxon>Bacillati</taxon>
        <taxon>Bacillota</taxon>
        <taxon>Bacilli</taxon>
        <taxon>Candidatus Onthocola</taxon>
    </lineage>
</organism>
<dbReference type="AlphaFoldDB" id="A0A9D1HFQ9"/>
<comment type="caution">
    <text evidence="6">The sequence shown here is derived from an EMBL/GenBank/DDBJ whole genome shotgun (WGS) entry which is preliminary data.</text>
</comment>
<dbReference type="PANTHER" id="PTHR30204:SF90">
    <property type="entry name" value="HTH-TYPE TRANSCRIPTIONAL ACTIVATOR MTA"/>
    <property type="match status" value="1"/>
</dbReference>
<sequence>MRTVKEVSKLTGVSVRTLHYYDTIDLLKPTQVTSAGYRLYDDAALKRLQNILLFRELQFPLKEIREILDDPDFDPAQALADQIRLLEIKRRHIDGLISFAREIQKKGVTKMSFYVFDQSEIEQYKAEAKKKWGHTKAWKEYEEKAQNRQETQQTAQSMTDLFGEIGKLRHLSPSDGQVQEKIAALQAFITENYYTCTNEILESLGQMYVQDERFKKNIDQAGGANTAGFVSQAIDFYCKGKKL</sequence>
<evidence type="ECO:0000256" key="2">
    <source>
        <dbReference type="ARBA" id="ARBA00023125"/>
    </source>
</evidence>
<dbReference type="SUPFAM" id="SSF46955">
    <property type="entry name" value="Putative DNA-binding domain"/>
    <property type="match status" value="1"/>
</dbReference>
<gene>
    <name evidence="6" type="ORF">IAB63_03890</name>
</gene>
<dbReference type="Pfam" id="PF13411">
    <property type="entry name" value="MerR_1"/>
    <property type="match status" value="1"/>
</dbReference>
<evidence type="ECO:0000256" key="1">
    <source>
        <dbReference type="ARBA" id="ARBA00023015"/>
    </source>
</evidence>
<dbReference type="InterPro" id="IPR000551">
    <property type="entry name" value="MerR-type_HTH_dom"/>
</dbReference>
<proteinExistence type="predicted"/>
<feature type="domain" description="HTH merR-type" evidence="5">
    <location>
        <begin position="1"/>
        <end position="70"/>
    </location>
</feature>
<evidence type="ECO:0000313" key="6">
    <source>
        <dbReference type="EMBL" id="HIU02378.1"/>
    </source>
</evidence>
<keyword evidence="1" id="KW-0805">Transcription regulation</keyword>
<evidence type="ECO:0000256" key="4">
    <source>
        <dbReference type="ARBA" id="ARBA00023163"/>
    </source>
</evidence>
<dbReference type="CDD" id="cd01106">
    <property type="entry name" value="HTH_TipAL-Mta"/>
    <property type="match status" value="1"/>
</dbReference>
<dbReference type="GO" id="GO:0003700">
    <property type="term" value="F:DNA-binding transcription factor activity"/>
    <property type="evidence" value="ECO:0007669"/>
    <property type="project" value="InterPro"/>
</dbReference>
<dbReference type="InterPro" id="IPR036244">
    <property type="entry name" value="TipA-like_antibiotic-bd"/>
</dbReference>
<dbReference type="PRINTS" id="PR00040">
    <property type="entry name" value="HTHMERR"/>
</dbReference>
<dbReference type="EMBL" id="DVLT01000027">
    <property type="protein sequence ID" value="HIU02378.1"/>
    <property type="molecule type" value="Genomic_DNA"/>
</dbReference>
<dbReference type="Proteomes" id="UP000824164">
    <property type="component" value="Unassembled WGS sequence"/>
</dbReference>
<dbReference type="InterPro" id="IPR047057">
    <property type="entry name" value="MerR_fam"/>
</dbReference>
<dbReference type="InterPro" id="IPR009061">
    <property type="entry name" value="DNA-bd_dom_put_sf"/>
</dbReference>
<dbReference type="InterPro" id="IPR012925">
    <property type="entry name" value="TipAS_dom"/>
</dbReference>
<keyword evidence="2" id="KW-0238">DNA-binding</keyword>
<evidence type="ECO:0000313" key="7">
    <source>
        <dbReference type="Proteomes" id="UP000824164"/>
    </source>
</evidence>
<dbReference type="Gene3D" id="1.10.490.50">
    <property type="entry name" value="Antibiotic binding domain of TipA-like multidrug resistance regulators"/>
    <property type="match status" value="1"/>
</dbReference>
<evidence type="ECO:0000259" key="5">
    <source>
        <dbReference type="PROSITE" id="PS50937"/>
    </source>
</evidence>
<dbReference type="PROSITE" id="PS50937">
    <property type="entry name" value="HTH_MERR_2"/>
    <property type="match status" value="1"/>
</dbReference>
<reference evidence="6" key="2">
    <citation type="journal article" date="2021" name="PeerJ">
        <title>Extensive microbial diversity within the chicken gut microbiome revealed by metagenomics and culture.</title>
        <authorList>
            <person name="Gilroy R."/>
            <person name="Ravi A."/>
            <person name="Getino M."/>
            <person name="Pursley I."/>
            <person name="Horton D.L."/>
            <person name="Alikhan N.F."/>
            <person name="Baker D."/>
            <person name="Gharbi K."/>
            <person name="Hall N."/>
            <person name="Watson M."/>
            <person name="Adriaenssens E.M."/>
            <person name="Foster-Nyarko E."/>
            <person name="Jarju S."/>
            <person name="Secka A."/>
            <person name="Antonio M."/>
            <person name="Oren A."/>
            <person name="Chaudhuri R.R."/>
            <person name="La Ragione R."/>
            <person name="Hildebrand F."/>
            <person name="Pallen M.J."/>
        </authorList>
    </citation>
    <scope>NUCLEOTIDE SEQUENCE</scope>
    <source>
        <strain evidence="6">CHK187-14744</strain>
    </source>
</reference>
<dbReference type="Gene3D" id="1.10.1660.10">
    <property type="match status" value="1"/>
</dbReference>
<dbReference type="GO" id="GO:0003677">
    <property type="term" value="F:DNA binding"/>
    <property type="evidence" value="ECO:0007669"/>
    <property type="project" value="UniProtKB-KW"/>
</dbReference>
<evidence type="ECO:0000256" key="3">
    <source>
        <dbReference type="ARBA" id="ARBA00023159"/>
    </source>
</evidence>
<keyword evidence="3" id="KW-0010">Activator</keyword>
<dbReference type="SUPFAM" id="SSF89082">
    <property type="entry name" value="Antibiotic binding domain of TipA-like multidrug resistance regulators"/>
    <property type="match status" value="1"/>
</dbReference>
<protein>
    <submittedName>
        <fullName evidence="6">MerR family transcriptional regulator</fullName>
    </submittedName>
</protein>
<dbReference type="SMART" id="SM00422">
    <property type="entry name" value="HTH_MERR"/>
    <property type="match status" value="1"/>
</dbReference>
<reference evidence="6" key="1">
    <citation type="submission" date="2020-10" db="EMBL/GenBank/DDBJ databases">
        <authorList>
            <person name="Gilroy R."/>
        </authorList>
    </citation>
    <scope>NUCLEOTIDE SEQUENCE</scope>
    <source>
        <strain evidence="6">CHK187-14744</strain>
    </source>
</reference>